<name>A0A074J593_9RHOB</name>
<dbReference type="RefSeq" id="WP_038076593.1">
    <property type="nucleotide sequence ID" value="NZ_AUND01000023.1"/>
</dbReference>
<dbReference type="Pfam" id="PF02515">
    <property type="entry name" value="CoA_transf_3"/>
    <property type="match status" value="1"/>
</dbReference>
<organism evidence="2 3">
    <name type="scientific">Thioclava pacifica DSM 10166</name>
    <dbReference type="NCBI Taxonomy" id="1353537"/>
    <lineage>
        <taxon>Bacteria</taxon>
        <taxon>Pseudomonadati</taxon>
        <taxon>Pseudomonadota</taxon>
        <taxon>Alphaproteobacteria</taxon>
        <taxon>Rhodobacterales</taxon>
        <taxon>Paracoccaceae</taxon>
        <taxon>Thioclava</taxon>
    </lineage>
</organism>
<dbReference type="PANTHER" id="PTHR48207">
    <property type="entry name" value="SUCCINATE--HYDROXYMETHYLGLUTARATE COA-TRANSFERASE"/>
    <property type="match status" value="1"/>
</dbReference>
<dbReference type="InterPro" id="IPR023606">
    <property type="entry name" value="CoA-Trfase_III_dom_1_sf"/>
</dbReference>
<keyword evidence="3" id="KW-1185">Reference proteome</keyword>
<dbReference type="OrthoDB" id="7208981at2"/>
<dbReference type="InterPro" id="IPR050483">
    <property type="entry name" value="CoA-transferase_III_domain"/>
</dbReference>
<gene>
    <name evidence="2" type="ORF">TP2_06645</name>
</gene>
<comment type="caution">
    <text evidence="2">The sequence shown here is derived from an EMBL/GenBank/DDBJ whole genome shotgun (WGS) entry which is preliminary data.</text>
</comment>
<dbReference type="Gene3D" id="3.40.50.10540">
    <property type="entry name" value="Crotonobetainyl-coa:carnitine coa-transferase, domain 1"/>
    <property type="match status" value="1"/>
</dbReference>
<reference evidence="2 3" key="1">
    <citation type="submission" date="2013-07" db="EMBL/GenBank/DDBJ databases">
        <title>Thioclava pacifica DSM 10166 Genome Sequencing.</title>
        <authorList>
            <person name="Lai Q."/>
            <person name="Shao Z."/>
        </authorList>
    </citation>
    <scope>NUCLEOTIDE SEQUENCE [LARGE SCALE GENOMIC DNA]</scope>
    <source>
        <strain evidence="2 3">DSM 10166</strain>
    </source>
</reference>
<protein>
    <recommendedName>
        <fullName evidence="4">Carnitine dehydratase</fullName>
    </recommendedName>
</protein>
<dbReference type="Gene3D" id="3.30.1540.10">
    <property type="entry name" value="formyl-coa transferase, domain 3"/>
    <property type="match status" value="1"/>
</dbReference>
<keyword evidence="1" id="KW-0808">Transferase</keyword>
<evidence type="ECO:0000256" key="1">
    <source>
        <dbReference type="ARBA" id="ARBA00022679"/>
    </source>
</evidence>
<proteinExistence type="predicted"/>
<dbReference type="Proteomes" id="UP000027432">
    <property type="component" value="Unassembled WGS sequence"/>
</dbReference>
<dbReference type="PANTHER" id="PTHR48207:SF3">
    <property type="entry name" value="SUCCINATE--HYDROXYMETHYLGLUTARATE COA-TRANSFERASE"/>
    <property type="match status" value="1"/>
</dbReference>
<dbReference type="SUPFAM" id="SSF89796">
    <property type="entry name" value="CoA-transferase family III (CaiB/BaiF)"/>
    <property type="match status" value="1"/>
</dbReference>
<dbReference type="eggNOG" id="COG1804">
    <property type="taxonomic scope" value="Bacteria"/>
</dbReference>
<dbReference type="InterPro" id="IPR044855">
    <property type="entry name" value="CoA-Trfase_III_dom3_sf"/>
</dbReference>
<evidence type="ECO:0000313" key="2">
    <source>
        <dbReference type="EMBL" id="KEO52611.1"/>
    </source>
</evidence>
<dbReference type="GO" id="GO:0008410">
    <property type="term" value="F:CoA-transferase activity"/>
    <property type="evidence" value="ECO:0007669"/>
    <property type="project" value="TreeGrafter"/>
</dbReference>
<dbReference type="AlphaFoldDB" id="A0A074J593"/>
<accession>A0A074J593</accession>
<evidence type="ECO:0000313" key="3">
    <source>
        <dbReference type="Proteomes" id="UP000027432"/>
    </source>
</evidence>
<dbReference type="STRING" id="1353537.TP2_06645"/>
<evidence type="ECO:0008006" key="4">
    <source>
        <dbReference type="Google" id="ProtNLM"/>
    </source>
</evidence>
<dbReference type="EMBL" id="AUND01000023">
    <property type="protein sequence ID" value="KEO52611.1"/>
    <property type="molecule type" value="Genomic_DNA"/>
</dbReference>
<dbReference type="InterPro" id="IPR003673">
    <property type="entry name" value="CoA-Trfase_fam_III"/>
</dbReference>
<sequence length="405" mass="43759">MTLRPPLDGIRVIDLTRVLSGPFCSMMLGDMGAEVIKVETPDGDPVRQQGTIRDGLSWYFASFNRNKKSVTLDLYHPEGRAVLRRLIEGADVLVENFRPGVLAKMGFDKDTLAEINPRLVVGSINGFGSTGPYVDRPAFDFIAQAMSGLMSTNGPPGGEPMRMAQPITDLLAGLYTAFGIVSALRGRDINGTGQAVETSMVNGALSTMAYIASEYFAAGKLPERMGNDHPLVAPYSLFDAADGKIAIAPSNDTILQRLLDALGLGTLLSDPRYDTNPKRFERRDELRALLNEKLSADTQDGWIVRLNAAGVPCGRVQDLREVFDDPQIRAQEMAIDVEHPGHGTVRMLGFPVKLDQTACEVRLPAPELGAHTQDVLRDAGLSEAEIEALSAAGVLGAQNRNSAQQ</sequence>